<evidence type="ECO:0000259" key="1">
    <source>
        <dbReference type="Pfam" id="PF03886"/>
    </source>
</evidence>
<gene>
    <name evidence="2" type="ORF">SAMN04487779_1006155</name>
</gene>
<dbReference type="STRING" id="938405.SAMN02927895_03368"/>
<evidence type="ECO:0000313" key="3">
    <source>
        <dbReference type="Proteomes" id="UP000198925"/>
    </source>
</evidence>
<feature type="domain" description="ABC-type transport auxiliary lipoprotein component" evidence="1">
    <location>
        <begin position="33"/>
        <end position="179"/>
    </location>
</feature>
<dbReference type="InterPro" id="IPR005586">
    <property type="entry name" value="ABC_trans_aux"/>
</dbReference>
<evidence type="ECO:0000313" key="2">
    <source>
        <dbReference type="EMBL" id="SDD31331.1"/>
    </source>
</evidence>
<dbReference type="AlphaFoldDB" id="A0A1G6TQK2"/>
<name>A0A1G6TQK2_9PROT</name>
<dbReference type="RefSeq" id="WP_090663593.1">
    <property type="nucleotide sequence ID" value="NZ_FMZX01000006.1"/>
</dbReference>
<reference evidence="2 3" key="1">
    <citation type="submission" date="2016-10" db="EMBL/GenBank/DDBJ databases">
        <authorList>
            <person name="de Groot N.N."/>
        </authorList>
    </citation>
    <scope>NUCLEOTIDE SEQUENCE [LARGE SCALE GENOMIC DNA]</scope>
    <source>
        <strain evidence="2 3">CPCC 100156</strain>
    </source>
</reference>
<dbReference type="PROSITE" id="PS51257">
    <property type="entry name" value="PROKAR_LIPOPROTEIN"/>
    <property type="match status" value="1"/>
</dbReference>
<sequence>MIDRRMLLAGLVLAGCASAEPELYRMVAVPGAARSGAPGLIELRRVGVPAYLDRSQIIRAVADSRLVTLGARWGEPFSDMLTRVLAEDLMLRLPGTTVFTETGALRGEAGLILETEIQRFEAGPGPAVTLLAQLALRPPGGATRAARVLRFETPLAEPGLPALVQAMSATLGQLADAVAALAAGR</sequence>
<keyword evidence="3" id="KW-1185">Reference proteome</keyword>
<proteinExistence type="predicted"/>
<dbReference type="SUPFAM" id="SSF159594">
    <property type="entry name" value="XCC0632-like"/>
    <property type="match status" value="1"/>
</dbReference>
<dbReference type="Proteomes" id="UP000198925">
    <property type="component" value="Unassembled WGS sequence"/>
</dbReference>
<dbReference type="EMBL" id="FMZX01000006">
    <property type="protein sequence ID" value="SDD31331.1"/>
    <property type="molecule type" value="Genomic_DNA"/>
</dbReference>
<dbReference type="Pfam" id="PF03886">
    <property type="entry name" value="ABC_trans_aux"/>
    <property type="match status" value="1"/>
</dbReference>
<organism evidence="2 3">
    <name type="scientific">Belnapia rosea</name>
    <dbReference type="NCBI Taxonomy" id="938405"/>
    <lineage>
        <taxon>Bacteria</taxon>
        <taxon>Pseudomonadati</taxon>
        <taxon>Pseudomonadota</taxon>
        <taxon>Alphaproteobacteria</taxon>
        <taxon>Acetobacterales</taxon>
        <taxon>Roseomonadaceae</taxon>
        <taxon>Belnapia</taxon>
    </lineage>
</organism>
<accession>A0A1G6TQK2</accession>
<dbReference type="Gene3D" id="3.40.50.10610">
    <property type="entry name" value="ABC-type transport auxiliary lipoprotein component"/>
    <property type="match status" value="1"/>
</dbReference>
<protein>
    <recommendedName>
        <fullName evidence="1">ABC-type transport auxiliary lipoprotein component domain-containing protein</fullName>
    </recommendedName>
</protein>